<proteinExistence type="predicted"/>
<reference evidence="1" key="1">
    <citation type="submission" date="2022-09" db="EMBL/GenBank/DDBJ databases">
        <authorList>
            <person name="Li Z.-J."/>
        </authorList>
    </citation>
    <scope>NUCLEOTIDE SEQUENCE</scope>
    <source>
        <strain evidence="1">TGB10</strain>
        <plasmid evidence="1">unnamed</plasmid>
    </source>
</reference>
<gene>
    <name evidence="1" type="ORF">N7E60_16795</name>
</gene>
<geneLocation type="plasmid" evidence="1 2">
    <name>unnamed</name>
</geneLocation>
<dbReference type="Proteomes" id="UP001164676">
    <property type="component" value="Plasmid unnamed"/>
</dbReference>
<organism evidence="1 2">
    <name type="scientific">Salinivibrio proteolyticus</name>
    <dbReference type="NCBI Taxonomy" id="334715"/>
    <lineage>
        <taxon>Bacteria</taxon>
        <taxon>Pseudomonadati</taxon>
        <taxon>Pseudomonadota</taxon>
        <taxon>Gammaproteobacteria</taxon>
        <taxon>Vibrionales</taxon>
        <taxon>Vibrionaceae</taxon>
        <taxon>Salinivibrio</taxon>
    </lineage>
</organism>
<protein>
    <submittedName>
        <fullName evidence="1">Uncharacterized protein</fullName>
    </submittedName>
</protein>
<sequence length="54" mass="6353">MLLSKKNQKLEFSEKVMKRVQEHKPVSDDVKRMFNSETKASLNERFKKAKANLS</sequence>
<dbReference type="EMBL" id="CP114585">
    <property type="protein sequence ID" value="WBA16391.1"/>
    <property type="molecule type" value="Genomic_DNA"/>
</dbReference>
<name>A0ABY7LIX5_9GAMM</name>
<keyword evidence="1" id="KW-0614">Plasmid</keyword>
<keyword evidence="2" id="KW-1185">Reference proteome</keyword>
<evidence type="ECO:0000313" key="1">
    <source>
        <dbReference type="EMBL" id="WBA16391.1"/>
    </source>
</evidence>
<dbReference type="RefSeq" id="WP_269598740.1">
    <property type="nucleotide sequence ID" value="NZ_CP114585.1"/>
</dbReference>
<accession>A0ABY7LIX5</accession>
<evidence type="ECO:0000313" key="2">
    <source>
        <dbReference type="Proteomes" id="UP001164676"/>
    </source>
</evidence>